<evidence type="ECO:0000313" key="2">
    <source>
        <dbReference type="Proteomes" id="UP000035740"/>
    </source>
</evidence>
<keyword evidence="2" id="KW-1185">Reference proteome</keyword>
<dbReference type="AlphaFoldDB" id="A0A0J8AXA8"/>
<dbReference type="SUPFAM" id="SSF49899">
    <property type="entry name" value="Concanavalin A-like lectins/glucanases"/>
    <property type="match status" value="1"/>
</dbReference>
<feature type="non-terminal residue" evidence="1">
    <location>
        <position position="246"/>
    </location>
</feature>
<dbReference type="Gene3D" id="2.60.120.200">
    <property type="match status" value="1"/>
</dbReference>
<dbReference type="Gramene" id="KMS93396">
    <property type="protein sequence ID" value="KMS93396"/>
    <property type="gene ID" value="BVRB_031900"/>
</dbReference>
<sequence>TRASCVHAPGFDASVCRPRLFCSRYDRKIQAVVTTSNGNEILTCSAPIPLLQWVHVTFTLSKRNASLYVATSDGATVTQRTLQSSARSPSATIAPIFIGKAIDGSDAVGFDGLVCQVVFLRRAVPQSEIEHIFAGGRPELDPVDKTSSQLLALLWAIGPSFLLKHNVNLWLDLLQQLLDVGSLGVRIRALRLLRRLLPHIDDDVDSDRTESHRRYLLVTFLIECAAATLWTWSVPTSAQRTEHHRL</sequence>
<accession>A0A0J8AXA8</accession>
<dbReference type="Pfam" id="PF13385">
    <property type="entry name" value="Laminin_G_3"/>
    <property type="match status" value="1"/>
</dbReference>
<gene>
    <name evidence="1" type="ORF">BVRB_031900</name>
</gene>
<dbReference type="InterPro" id="IPR013320">
    <property type="entry name" value="ConA-like_dom_sf"/>
</dbReference>
<reference evidence="1 2" key="1">
    <citation type="journal article" date="2014" name="Nature">
        <title>The genome of the recently domesticated crop plant sugar beet (Beta vulgaris).</title>
        <authorList>
            <person name="Dohm J.C."/>
            <person name="Minoche A.E."/>
            <person name="Holtgrawe D."/>
            <person name="Capella-Gutierrez S."/>
            <person name="Zakrzewski F."/>
            <person name="Tafer H."/>
            <person name="Rupp O."/>
            <person name="Sorensen T.R."/>
            <person name="Stracke R."/>
            <person name="Reinhardt R."/>
            <person name="Goesmann A."/>
            <person name="Kraft T."/>
            <person name="Schulz B."/>
            <person name="Stadler P.F."/>
            <person name="Schmidt T."/>
            <person name="Gabaldon T."/>
            <person name="Lehrach H."/>
            <person name="Weisshaar B."/>
            <person name="Himmelbauer H."/>
        </authorList>
    </citation>
    <scope>NUCLEOTIDE SEQUENCE [LARGE SCALE GENOMIC DNA]</scope>
    <source>
        <tissue evidence="1">Taproot</tissue>
    </source>
</reference>
<feature type="non-terminal residue" evidence="1">
    <location>
        <position position="1"/>
    </location>
</feature>
<dbReference type="Proteomes" id="UP000035740">
    <property type="component" value="Unassembled WGS sequence"/>
</dbReference>
<dbReference type="EMBL" id="KQ103207">
    <property type="protein sequence ID" value="KMS93396.1"/>
    <property type="molecule type" value="Genomic_DNA"/>
</dbReference>
<organism evidence="1 2">
    <name type="scientific">Beta vulgaris subsp. vulgaris</name>
    <name type="common">Beet</name>
    <dbReference type="NCBI Taxonomy" id="3555"/>
    <lineage>
        <taxon>Eukaryota</taxon>
        <taxon>Viridiplantae</taxon>
        <taxon>Streptophyta</taxon>
        <taxon>Embryophyta</taxon>
        <taxon>Tracheophyta</taxon>
        <taxon>Spermatophyta</taxon>
        <taxon>Magnoliopsida</taxon>
        <taxon>eudicotyledons</taxon>
        <taxon>Gunneridae</taxon>
        <taxon>Pentapetalae</taxon>
        <taxon>Caryophyllales</taxon>
        <taxon>Chenopodiaceae</taxon>
        <taxon>Betoideae</taxon>
        <taxon>Beta</taxon>
    </lineage>
</organism>
<name>A0A0J8AXA8_BETVV</name>
<protein>
    <submittedName>
        <fullName evidence="1">Uncharacterized protein</fullName>
    </submittedName>
</protein>
<evidence type="ECO:0000313" key="1">
    <source>
        <dbReference type="EMBL" id="KMS93396.1"/>
    </source>
</evidence>
<proteinExistence type="predicted"/>